<feature type="non-terminal residue" evidence="2">
    <location>
        <position position="252"/>
    </location>
</feature>
<dbReference type="Proteomes" id="UP000053555">
    <property type="component" value="Unassembled WGS sequence"/>
</dbReference>
<protein>
    <recommendedName>
        <fullName evidence="1">Endonuclease/exonuclease/phosphatase domain-containing protein</fullName>
    </recommendedName>
</protein>
<dbReference type="GO" id="GO:0003824">
    <property type="term" value="F:catalytic activity"/>
    <property type="evidence" value="ECO:0007669"/>
    <property type="project" value="InterPro"/>
</dbReference>
<reference evidence="2" key="1">
    <citation type="submission" date="2014-07" db="EMBL/GenBank/DDBJ databases">
        <title>Identification of a novel salt tolerance gene in wild soybean by whole-genome sequencing.</title>
        <authorList>
            <person name="Lam H.-M."/>
            <person name="Qi X."/>
            <person name="Li M.-W."/>
            <person name="Liu X."/>
            <person name="Xie M."/>
            <person name="Ni M."/>
            <person name="Xu X."/>
        </authorList>
    </citation>
    <scope>NUCLEOTIDE SEQUENCE [LARGE SCALE GENOMIC DNA]</scope>
    <source>
        <tissue evidence="2">Root</tissue>
    </source>
</reference>
<accession>A0A0B2Q036</accession>
<dbReference type="Gene3D" id="3.60.10.10">
    <property type="entry name" value="Endonuclease/exonuclease/phosphatase"/>
    <property type="match status" value="1"/>
</dbReference>
<gene>
    <name evidence="2" type="ORF">glysoja_038813</name>
</gene>
<dbReference type="InterPro" id="IPR005135">
    <property type="entry name" value="Endo/exonuclease/phosphatase"/>
</dbReference>
<name>A0A0B2Q036_GLYSO</name>
<organism evidence="2">
    <name type="scientific">Glycine soja</name>
    <name type="common">Wild soybean</name>
    <dbReference type="NCBI Taxonomy" id="3848"/>
    <lineage>
        <taxon>Eukaryota</taxon>
        <taxon>Viridiplantae</taxon>
        <taxon>Streptophyta</taxon>
        <taxon>Embryophyta</taxon>
        <taxon>Tracheophyta</taxon>
        <taxon>Spermatophyta</taxon>
        <taxon>Magnoliopsida</taxon>
        <taxon>eudicotyledons</taxon>
        <taxon>Gunneridae</taxon>
        <taxon>Pentapetalae</taxon>
        <taxon>rosids</taxon>
        <taxon>fabids</taxon>
        <taxon>Fabales</taxon>
        <taxon>Fabaceae</taxon>
        <taxon>Papilionoideae</taxon>
        <taxon>50 kb inversion clade</taxon>
        <taxon>NPAAA clade</taxon>
        <taxon>indigoferoid/millettioid clade</taxon>
        <taxon>Phaseoleae</taxon>
        <taxon>Glycine</taxon>
        <taxon>Glycine subgen. Soja</taxon>
    </lineage>
</organism>
<feature type="non-terminal residue" evidence="2">
    <location>
        <position position="1"/>
    </location>
</feature>
<sequence length="252" mass="29753">GGLLCLWNNSVFEVDSRVKGSNFLMLAGRWIKDDQRIYIVNIYAPCDLQGKRALWEELRQLRISHTDGLWCFLGDFNSIRSQEERIGTSQRMGNSSDISEFNNWISDMELQEIKSYGSRFTWFRPNGSVKSRLDRCLVSEQWLSHWPDSSQHVIPRDFSDHCPILLKTNMVDWGPKPFRVLDWWLKNKEYQTLVKESWTRDQQAGWGGFVLKKKLRNLKSSLKQWSREFGDVKFKKVQQLRQQLKDIDNIAC</sequence>
<dbReference type="SUPFAM" id="SSF56219">
    <property type="entry name" value="DNase I-like"/>
    <property type="match status" value="1"/>
</dbReference>
<dbReference type="PANTHER" id="PTHR33710">
    <property type="entry name" value="BNAC02G09200D PROTEIN"/>
    <property type="match status" value="1"/>
</dbReference>
<dbReference type="InterPro" id="IPR036691">
    <property type="entry name" value="Endo/exonu/phosph_ase_sf"/>
</dbReference>
<dbReference type="EMBL" id="KN662700">
    <property type="protein sequence ID" value="KHN13309.1"/>
    <property type="molecule type" value="Genomic_DNA"/>
</dbReference>
<proteinExistence type="predicted"/>
<evidence type="ECO:0000259" key="1">
    <source>
        <dbReference type="Pfam" id="PF03372"/>
    </source>
</evidence>
<feature type="domain" description="Endonuclease/exonuclease/phosphatase" evidence="1">
    <location>
        <begin position="5"/>
        <end position="161"/>
    </location>
</feature>
<dbReference type="Pfam" id="PF03372">
    <property type="entry name" value="Exo_endo_phos"/>
    <property type="match status" value="1"/>
</dbReference>
<dbReference type="PANTHER" id="PTHR33710:SF64">
    <property type="entry name" value="ENDONUCLEASE_EXONUCLEASE_PHOSPHATASE DOMAIN-CONTAINING PROTEIN"/>
    <property type="match status" value="1"/>
</dbReference>
<evidence type="ECO:0000313" key="2">
    <source>
        <dbReference type="EMBL" id="KHN13309.1"/>
    </source>
</evidence>
<dbReference type="AlphaFoldDB" id="A0A0B2Q036"/>